<proteinExistence type="predicted"/>
<organism evidence="2 3">
    <name type="scientific">Ilyodon furcidens</name>
    <name type="common">goldbreast splitfin</name>
    <dbReference type="NCBI Taxonomy" id="33524"/>
    <lineage>
        <taxon>Eukaryota</taxon>
        <taxon>Metazoa</taxon>
        <taxon>Chordata</taxon>
        <taxon>Craniata</taxon>
        <taxon>Vertebrata</taxon>
        <taxon>Euteleostomi</taxon>
        <taxon>Actinopterygii</taxon>
        <taxon>Neopterygii</taxon>
        <taxon>Teleostei</taxon>
        <taxon>Neoteleostei</taxon>
        <taxon>Acanthomorphata</taxon>
        <taxon>Ovalentaria</taxon>
        <taxon>Atherinomorphae</taxon>
        <taxon>Cyprinodontiformes</taxon>
        <taxon>Goodeidae</taxon>
        <taxon>Ilyodon</taxon>
    </lineage>
</organism>
<protein>
    <submittedName>
        <fullName evidence="2">Uncharacterized protein</fullName>
    </submittedName>
</protein>
<reference evidence="2 3" key="1">
    <citation type="submission" date="2021-06" db="EMBL/GenBank/DDBJ databases">
        <authorList>
            <person name="Palmer J.M."/>
        </authorList>
    </citation>
    <scope>NUCLEOTIDE SEQUENCE [LARGE SCALE GENOMIC DNA]</scope>
    <source>
        <strain evidence="3">if_2019</strain>
        <tissue evidence="2">Muscle</tissue>
    </source>
</reference>
<keyword evidence="1" id="KW-0812">Transmembrane</keyword>
<dbReference type="Proteomes" id="UP001482620">
    <property type="component" value="Unassembled WGS sequence"/>
</dbReference>
<gene>
    <name evidence="2" type="ORF">ILYODFUR_037333</name>
</gene>
<name>A0ABV0U0Y9_9TELE</name>
<sequence length="121" mass="14080">MGFSWGDNLASDPLEKHPLEGNVPNKLNLMPQLWRQTPQRASDYTMCRPTAKSDHYLDGKDKTHRTVFSFHICLESEPWSTQFQISTFIIIIIYCVGDCFYYEVQMKKKIKSAVKTTEQTQ</sequence>
<feature type="transmembrane region" description="Helical" evidence="1">
    <location>
        <begin position="83"/>
        <end position="102"/>
    </location>
</feature>
<keyword evidence="3" id="KW-1185">Reference proteome</keyword>
<evidence type="ECO:0000256" key="1">
    <source>
        <dbReference type="SAM" id="Phobius"/>
    </source>
</evidence>
<keyword evidence="1" id="KW-0472">Membrane</keyword>
<evidence type="ECO:0000313" key="2">
    <source>
        <dbReference type="EMBL" id="MEQ2238832.1"/>
    </source>
</evidence>
<accession>A0ABV0U0Y9</accession>
<evidence type="ECO:0000313" key="3">
    <source>
        <dbReference type="Proteomes" id="UP001482620"/>
    </source>
</evidence>
<comment type="caution">
    <text evidence="2">The sequence shown here is derived from an EMBL/GenBank/DDBJ whole genome shotgun (WGS) entry which is preliminary data.</text>
</comment>
<dbReference type="EMBL" id="JAHRIQ010054505">
    <property type="protein sequence ID" value="MEQ2238832.1"/>
    <property type="molecule type" value="Genomic_DNA"/>
</dbReference>
<keyword evidence="1" id="KW-1133">Transmembrane helix</keyword>